<feature type="domain" description="Nucleoporin POM152 N-terminal transmembrane" evidence="3">
    <location>
        <begin position="69"/>
        <end position="154"/>
    </location>
</feature>
<dbReference type="GO" id="GO:0017056">
    <property type="term" value="F:structural constituent of nuclear pore"/>
    <property type="evidence" value="ECO:0007669"/>
    <property type="project" value="InterPro"/>
</dbReference>
<dbReference type="InterPro" id="IPR056541">
    <property type="entry name" value="Ig-like_POM152"/>
</dbReference>
<keyword evidence="8" id="KW-1185">Reference proteome</keyword>
<dbReference type="InterPro" id="IPR056542">
    <property type="entry name" value="Ig-like_POM152_1st"/>
</dbReference>
<dbReference type="InterPro" id="IPR037701">
    <property type="entry name" value="Pom152"/>
</dbReference>
<dbReference type="Pfam" id="PF24097">
    <property type="entry name" value="TMD_POM152"/>
    <property type="match status" value="1"/>
</dbReference>
<evidence type="ECO:0000313" key="7">
    <source>
        <dbReference type="EMBL" id="KAF2459663.1"/>
    </source>
</evidence>
<feature type="domain" description="Nucleoporin POM152 ninth Ig-like" evidence="6">
    <location>
        <begin position="1086"/>
        <end position="1162"/>
    </location>
</feature>
<evidence type="ECO:0000259" key="2">
    <source>
        <dbReference type="Pfam" id="PF23664"/>
    </source>
</evidence>
<dbReference type="EMBL" id="MU001675">
    <property type="protein sequence ID" value="KAF2459663.1"/>
    <property type="molecule type" value="Genomic_DNA"/>
</dbReference>
<protein>
    <submittedName>
        <fullName evidence="7">Nucleoporin Pom152</fullName>
    </submittedName>
</protein>
<feature type="region of interest" description="Disordered" evidence="1">
    <location>
        <begin position="257"/>
        <end position="276"/>
    </location>
</feature>
<dbReference type="PANTHER" id="PTHR28206">
    <property type="entry name" value="NUCLEOPORIN POM152"/>
    <property type="match status" value="1"/>
</dbReference>
<evidence type="ECO:0000259" key="3">
    <source>
        <dbReference type="Pfam" id="PF24097"/>
    </source>
</evidence>
<reference evidence="7" key="1">
    <citation type="journal article" date="2020" name="Stud. Mycol.">
        <title>101 Dothideomycetes genomes: a test case for predicting lifestyles and emergence of pathogens.</title>
        <authorList>
            <person name="Haridas S."/>
            <person name="Albert R."/>
            <person name="Binder M."/>
            <person name="Bloem J."/>
            <person name="Labutti K."/>
            <person name="Salamov A."/>
            <person name="Andreopoulos B."/>
            <person name="Baker S."/>
            <person name="Barry K."/>
            <person name="Bills G."/>
            <person name="Bluhm B."/>
            <person name="Cannon C."/>
            <person name="Castanera R."/>
            <person name="Culley D."/>
            <person name="Daum C."/>
            <person name="Ezra D."/>
            <person name="Gonzalez J."/>
            <person name="Henrissat B."/>
            <person name="Kuo A."/>
            <person name="Liang C."/>
            <person name="Lipzen A."/>
            <person name="Lutzoni F."/>
            <person name="Magnuson J."/>
            <person name="Mondo S."/>
            <person name="Nolan M."/>
            <person name="Ohm R."/>
            <person name="Pangilinan J."/>
            <person name="Park H.-J."/>
            <person name="Ramirez L."/>
            <person name="Alfaro M."/>
            <person name="Sun H."/>
            <person name="Tritt A."/>
            <person name="Yoshinaga Y."/>
            <person name="Zwiers L.-H."/>
            <person name="Turgeon B."/>
            <person name="Goodwin S."/>
            <person name="Spatafora J."/>
            <person name="Crous P."/>
            <person name="Grigoriev I."/>
        </authorList>
    </citation>
    <scope>NUCLEOTIDE SEQUENCE</scope>
    <source>
        <strain evidence="7">ATCC 16933</strain>
    </source>
</reference>
<dbReference type="InterPro" id="IPR056543">
    <property type="entry name" value="Ig-like_POM152_9th"/>
</dbReference>
<proteinExistence type="predicted"/>
<gene>
    <name evidence="7" type="ORF">BDY21DRAFT_377977</name>
</gene>
<evidence type="ECO:0000259" key="5">
    <source>
        <dbReference type="Pfam" id="PF24519"/>
    </source>
</evidence>
<feature type="domain" description="Nucleoporin POM152 Ig-like" evidence="4">
    <location>
        <begin position="770"/>
        <end position="853"/>
    </location>
</feature>
<dbReference type="Pfam" id="PF24527">
    <property type="entry name" value="Ig-like_Pom152_9"/>
    <property type="match status" value="1"/>
</dbReference>
<sequence length="1271" mass="141620">MYGTPRLRSAFPATPPTARGRQYDYGAPNGDDGWGGGQRNVPPLHEMPAPAPAGAPDTLGPVIPFNIADAPTQRFWVCSIWVAFFAWRLFDMYHLVVDETESLWLFMKWVAIDGIFLYGVPAFRIPWLEWSPGLTTILFLLHAGLDAVLMFRIQIPVYTLLVSLTKILYDSELTISEHWVNPKSIMHNESLILGKQIVHILPEGSAHLNTDGLSFCLGGSKTSVQLPIQINQTTPALIELHREDLDTSANETISIGSSAAKKMKREAERKKKTNNPNSPLVLEYTIKKTGIYRLDRVVDASQLEVQTRSSKVEVVSCPKAWIMPLSPNKCKGELSEAQLVVEGTPPLKIKYRKMVNDVEREVTSQSIQPPGDFMGSIEQQADALVPSTHGSASRARSHTIEVPLTESLTSSGTWVYSVEQVQDALGNVVNYTARNEDGERIKQKNAGLEQSFVVHDRPTVTLDRTGTQNPLRIAKGSSTSLPIILGSTGQSNVKGTYRIEYFFTPEDELLPNGDRSNNSTVKSFSSKNPKEKPTIHESGLYSLKSVSTDHCSGDVLEPASCLLQIPPRPSLSISTEAIEDKCAGNPIGLRVSLDLTGTPPFVVYYSQSREGEKLVKTFPERINGMRHQIELQPPEAGRYTYTFLEMTDDVYKTRQPLSGSDKVLKQTVKPAASAHFTNAASPRRACIDESVEFDVRLQGEGPWALDYELVHGGKRQKRSIDKIETETYKIHTDELSDGGNYTLALVSITDKANCREFLNDEATIMVRHQRPKGSFGHIGGKRTVRTLEGKPVDLPLRLTGEGPWSITYQKQNASARAIQRTVKEANGVISVDDQGSYELVDVKDNVCPGVVDGSGKQFEVLWVPRPRIVVPDSARTELRNGIHIKPDVCEGDDDNLELLLQGSQPFEVKYEERVKLDKGSRAPKVKDFNAGLGVASVRMETAQPGEYDYKFLELSDSNYDTNYKKQPLLNVKQRVNPLPTAQFEHPGKTYSYCAKEGEGKKVIPVTFTGQPPFELEVEIRHHSAFKPEVVTRNSTTLKYDLTIPHHYLHKGNSQVWIRKVRDARGCQRTVDPTTSPRVQVAVHEAPTIIPVENRQDYCVGDRLSFVLSGMAPFNVYYTFQGQERRAHEAGTSFRRIAEKPGEFVITGVTDAMSECRSTAPIERHIHELPSVRVGRGRESRVDIHEGGQATITFQFWGAPPFEFVLTRSTTPRRKGDRAQVLETEALRSEGHELSITRSEEGTYEVVAIRDKYCSFAKQGYAIPGKSKLLQQ</sequence>
<organism evidence="7 8">
    <name type="scientific">Lineolata rhizophorae</name>
    <dbReference type="NCBI Taxonomy" id="578093"/>
    <lineage>
        <taxon>Eukaryota</taxon>
        <taxon>Fungi</taxon>
        <taxon>Dikarya</taxon>
        <taxon>Ascomycota</taxon>
        <taxon>Pezizomycotina</taxon>
        <taxon>Dothideomycetes</taxon>
        <taxon>Dothideomycetes incertae sedis</taxon>
        <taxon>Lineolatales</taxon>
        <taxon>Lineolataceae</taxon>
        <taxon>Lineolata</taxon>
    </lineage>
</organism>
<feature type="domain" description="Nucleoporin POM152 Ig-like" evidence="4">
    <location>
        <begin position="457"/>
        <end position="561"/>
    </location>
</feature>
<feature type="domain" description="Nucleoporin POM152 immunoglobulin-like" evidence="2">
    <location>
        <begin position="566"/>
        <end position="670"/>
    </location>
</feature>
<dbReference type="OrthoDB" id="5529162at2759"/>
<dbReference type="Pfam" id="PF24519">
    <property type="entry name" value="Ig-like_Pom152_1"/>
    <property type="match status" value="1"/>
</dbReference>
<dbReference type="GO" id="GO:0006606">
    <property type="term" value="P:protein import into nucleus"/>
    <property type="evidence" value="ECO:0007669"/>
    <property type="project" value="TreeGrafter"/>
</dbReference>
<feature type="region of interest" description="Disordered" evidence="1">
    <location>
        <begin position="11"/>
        <end position="45"/>
    </location>
</feature>
<feature type="domain" description="Nucleoporin POM152 immunoglobulin-like" evidence="2">
    <location>
        <begin position="886"/>
        <end position="976"/>
    </location>
</feature>
<dbReference type="Proteomes" id="UP000799766">
    <property type="component" value="Unassembled WGS sequence"/>
</dbReference>
<dbReference type="Pfam" id="PF24312">
    <property type="entry name" value="Ig-like_POM152"/>
    <property type="match status" value="3"/>
</dbReference>
<name>A0A6A6P886_9PEZI</name>
<feature type="domain" description="Nucleoporin POM152 first Ig-like" evidence="5">
    <location>
        <begin position="205"/>
        <end position="312"/>
    </location>
</feature>
<feature type="domain" description="Nucleoporin POM152 Ig-like" evidence="4">
    <location>
        <begin position="1169"/>
        <end position="1254"/>
    </location>
</feature>
<evidence type="ECO:0000259" key="4">
    <source>
        <dbReference type="Pfam" id="PF24312"/>
    </source>
</evidence>
<feature type="compositionally biased region" description="Polar residues" evidence="1">
    <location>
        <begin position="514"/>
        <end position="527"/>
    </location>
</feature>
<dbReference type="InterPro" id="IPR056544">
    <property type="entry name" value="Ig_POM152"/>
</dbReference>
<dbReference type="GO" id="GO:0006999">
    <property type="term" value="P:nuclear pore organization"/>
    <property type="evidence" value="ECO:0007669"/>
    <property type="project" value="TreeGrafter"/>
</dbReference>
<evidence type="ECO:0000259" key="6">
    <source>
        <dbReference type="Pfam" id="PF24527"/>
    </source>
</evidence>
<dbReference type="PANTHER" id="PTHR28206:SF1">
    <property type="entry name" value="NUCLEOPORIN POM152"/>
    <property type="match status" value="1"/>
</dbReference>
<dbReference type="Pfam" id="PF23664">
    <property type="entry name" value="Ig_Pom152"/>
    <property type="match status" value="2"/>
</dbReference>
<evidence type="ECO:0000256" key="1">
    <source>
        <dbReference type="SAM" id="MobiDB-lite"/>
    </source>
</evidence>
<evidence type="ECO:0000313" key="8">
    <source>
        <dbReference type="Proteomes" id="UP000799766"/>
    </source>
</evidence>
<dbReference type="InterPro" id="IPR056540">
    <property type="entry name" value="TMD_POM152"/>
</dbReference>
<dbReference type="GO" id="GO:0070762">
    <property type="term" value="C:nuclear pore transmembrane ring"/>
    <property type="evidence" value="ECO:0007669"/>
    <property type="project" value="TreeGrafter"/>
</dbReference>
<feature type="region of interest" description="Disordered" evidence="1">
    <location>
        <begin position="510"/>
        <end position="535"/>
    </location>
</feature>
<accession>A0A6A6P886</accession>
<dbReference type="AlphaFoldDB" id="A0A6A6P886"/>